<dbReference type="AlphaFoldDB" id="A0A099LSZ5"/>
<accession>A0A099LSZ5</accession>
<dbReference type="Proteomes" id="UP000029994">
    <property type="component" value="Unassembled WGS sequence"/>
</dbReference>
<evidence type="ECO:0000313" key="1">
    <source>
        <dbReference type="EMBL" id="KGK11353.1"/>
    </source>
</evidence>
<dbReference type="eggNOG" id="ENOG5032QYS">
    <property type="taxonomic scope" value="Bacteria"/>
</dbReference>
<reference evidence="1 2" key="1">
    <citation type="submission" date="2014-04" db="EMBL/GenBank/DDBJ databases">
        <title>Genome sequencing of Vibrio navarrensis strains.</title>
        <authorList>
            <person name="Gladney L.M."/>
            <person name="Katz L.S."/>
            <person name="Marino-Ramirez L."/>
            <person name="Jordan I.K."/>
        </authorList>
    </citation>
    <scope>NUCLEOTIDE SEQUENCE [LARGE SCALE GENOMIC DNA]</scope>
    <source>
        <strain evidence="1 2">ATCC 51183</strain>
    </source>
</reference>
<proteinExistence type="predicted"/>
<gene>
    <name evidence="1" type="ORF">EA26_08520</name>
</gene>
<dbReference type="GeneID" id="43683236"/>
<dbReference type="EMBL" id="JMCG01000001">
    <property type="protein sequence ID" value="KGK11353.1"/>
    <property type="molecule type" value="Genomic_DNA"/>
</dbReference>
<comment type="caution">
    <text evidence="1">The sequence shown here is derived from an EMBL/GenBank/DDBJ whole genome shotgun (WGS) entry which is preliminary data.</text>
</comment>
<evidence type="ECO:0000313" key="2">
    <source>
        <dbReference type="Proteomes" id="UP000029994"/>
    </source>
</evidence>
<keyword evidence="2" id="KW-1185">Reference proteome</keyword>
<sequence>MVTLMHKQASMRWSRIWFTLALLSGATPSVAGLSTAWDWALSYKTATPRKSAFVAAQTSHRAAVNGMLDLQLDYASEYGTWTSLWTLYSQGLYLDDGHQSAWWQERDSDLIVRELAWQGEWTIDGLALDVSVGKLRLDWGVGYGYRPLDLFRPYQQNPISLVAEEGTGVVSLSHFDVDGEWTWLATDSSWTRVTKTALDKASEQRGSGLRRYWLNEQSEYQWIGYYDDVRRGLLAASLRSVWSDSLAWHVSALWQRQSVGYQFPTTTYTAPYVADQGHALQGLVGLNWASQDGHNLIGEYWYDSRSWSHDEWQLALERAESLKTAAQTAGLAASYQQGFQHANLVQHNLMLHWRWDLQAWMMWNGLTGPTWLADVTPTLDLLFSPQDGGVIATQWLRYQWLDTGAQSVEVEFAARFLTGNGNSVYAHLPDQHMMVFNLKGRF</sequence>
<organism evidence="1 2">
    <name type="scientific">Vibrio navarrensis</name>
    <dbReference type="NCBI Taxonomy" id="29495"/>
    <lineage>
        <taxon>Bacteria</taxon>
        <taxon>Pseudomonadati</taxon>
        <taxon>Pseudomonadota</taxon>
        <taxon>Gammaproteobacteria</taxon>
        <taxon>Vibrionales</taxon>
        <taxon>Vibrionaceae</taxon>
        <taxon>Vibrio</taxon>
    </lineage>
</organism>
<protein>
    <submittedName>
        <fullName evidence="1">Beta-lactamase</fullName>
    </submittedName>
</protein>
<dbReference type="RefSeq" id="WP_039426649.1">
    <property type="nucleotide sequence ID" value="NZ_CP061844.1"/>
</dbReference>
<dbReference type="STRING" id="29495.EA26_08520"/>
<name>A0A099LSZ5_9VIBR</name>